<dbReference type="InterPro" id="IPR013099">
    <property type="entry name" value="K_chnl_dom"/>
</dbReference>
<keyword evidence="1" id="KW-0472">Membrane</keyword>
<reference evidence="3 4" key="1">
    <citation type="submission" date="2023-08" db="EMBL/GenBank/DDBJ databases">
        <authorList>
            <person name="Girao M."/>
            <person name="Carvalho M.F."/>
        </authorList>
    </citation>
    <scope>NUCLEOTIDE SEQUENCE [LARGE SCALE GENOMIC DNA]</scope>
    <source>
        <strain evidence="3 4">CC-R104</strain>
    </source>
</reference>
<feature type="transmembrane region" description="Helical" evidence="1">
    <location>
        <begin position="132"/>
        <end position="153"/>
    </location>
</feature>
<keyword evidence="3" id="KW-0407">Ion channel</keyword>
<keyword evidence="1" id="KW-0812">Transmembrane</keyword>
<keyword evidence="4" id="KW-1185">Reference proteome</keyword>
<keyword evidence="3" id="KW-0813">Transport</keyword>
<evidence type="ECO:0000259" key="2">
    <source>
        <dbReference type="Pfam" id="PF07885"/>
    </source>
</evidence>
<keyword evidence="3" id="KW-0406">Ion transport</keyword>
<dbReference type="Gene3D" id="1.10.287.70">
    <property type="match status" value="1"/>
</dbReference>
<dbReference type="Proteomes" id="UP001331936">
    <property type="component" value="Unassembled WGS sequence"/>
</dbReference>
<dbReference type="RefSeq" id="WP_330151968.1">
    <property type="nucleotide sequence ID" value="NZ_JAUZMZ010000047.1"/>
</dbReference>
<evidence type="ECO:0000256" key="1">
    <source>
        <dbReference type="SAM" id="Phobius"/>
    </source>
</evidence>
<protein>
    <submittedName>
        <fullName evidence="3">Potassium channel family protein</fullName>
    </submittedName>
</protein>
<dbReference type="SUPFAM" id="SSF81324">
    <property type="entry name" value="Voltage-gated potassium channels"/>
    <property type="match status" value="1"/>
</dbReference>
<evidence type="ECO:0000313" key="4">
    <source>
        <dbReference type="Proteomes" id="UP001331936"/>
    </source>
</evidence>
<proteinExistence type="predicted"/>
<evidence type="ECO:0000313" key="3">
    <source>
        <dbReference type="EMBL" id="MEE2032552.1"/>
    </source>
</evidence>
<comment type="caution">
    <text evidence="3">The sequence shown here is derived from an EMBL/GenBank/DDBJ whole genome shotgun (WGS) entry which is preliminary data.</text>
</comment>
<dbReference type="EMBL" id="JAUZMZ010000047">
    <property type="protein sequence ID" value="MEE2032552.1"/>
    <property type="molecule type" value="Genomic_DNA"/>
</dbReference>
<organism evidence="3 4">
    <name type="scientific">Rhodococcus chondri</name>
    <dbReference type="NCBI Taxonomy" id="3065941"/>
    <lineage>
        <taxon>Bacteria</taxon>
        <taxon>Bacillati</taxon>
        <taxon>Actinomycetota</taxon>
        <taxon>Actinomycetes</taxon>
        <taxon>Mycobacteriales</taxon>
        <taxon>Nocardiaceae</taxon>
        <taxon>Rhodococcus</taxon>
    </lineage>
</organism>
<dbReference type="Pfam" id="PF07885">
    <property type="entry name" value="Ion_trans_2"/>
    <property type="match status" value="1"/>
</dbReference>
<feature type="transmembrane region" description="Helical" evidence="1">
    <location>
        <begin position="58"/>
        <end position="81"/>
    </location>
</feature>
<sequence>MTWVYTVLGVMLVAVALRDIFATLWHPRGLGTVCRWVFGMIWRVAGRVRRRGRALGSAGPMGMVATVALWATMIVVGWALIYLPHMPAGFSFAPSLQPQESSDPVEALYLSLVTVATLGYGDITPVYPALRLLVPLQALIGFVLFTAAISWVLQIYPALLRRRAAARSVSLLDSTDSAEVAAAGDTSVACALLDGVTDALTTVELDLMQYRETYFFRETEADRSLAATLAYVPELAKAGQRSSAMEVRRAAVRLDEQLRSLTGHLDDQYLRTGGSPAQICAAFAADHRHRPSGR</sequence>
<keyword evidence="1" id="KW-1133">Transmembrane helix</keyword>
<feature type="domain" description="Potassium channel" evidence="2">
    <location>
        <begin position="79"/>
        <end position="152"/>
    </location>
</feature>
<name>A0ABU7JRB0_9NOCA</name>
<gene>
    <name evidence="3" type="ORF">Q8814_10580</name>
</gene>
<accession>A0ABU7JRB0</accession>
<dbReference type="GO" id="GO:0034220">
    <property type="term" value="P:monoatomic ion transmembrane transport"/>
    <property type="evidence" value="ECO:0007669"/>
    <property type="project" value="UniProtKB-KW"/>
</dbReference>
<feature type="transmembrane region" description="Helical" evidence="1">
    <location>
        <begin position="28"/>
        <end position="46"/>
    </location>
</feature>